<evidence type="ECO:0000256" key="4">
    <source>
        <dbReference type="ARBA" id="ARBA00022989"/>
    </source>
</evidence>
<feature type="transmembrane region" description="Helical" evidence="7">
    <location>
        <begin position="192"/>
        <end position="211"/>
    </location>
</feature>
<feature type="transmembrane region" description="Helical" evidence="7">
    <location>
        <begin position="76"/>
        <end position="100"/>
    </location>
</feature>
<dbReference type="AlphaFoldDB" id="A0A1G9YE44"/>
<dbReference type="GO" id="GO:0016020">
    <property type="term" value="C:membrane"/>
    <property type="evidence" value="ECO:0007669"/>
    <property type="project" value="InterPro"/>
</dbReference>
<dbReference type="NCBIfam" id="TIGR01065">
    <property type="entry name" value="hlyIII"/>
    <property type="match status" value="1"/>
</dbReference>
<evidence type="ECO:0000313" key="8">
    <source>
        <dbReference type="EMBL" id="SDN06886.1"/>
    </source>
</evidence>
<evidence type="ECO:0000256" key="5">
    <source>
        <dbReference type="ARBA" id="ARBA00023136"/>
    </source>
</evidence>
<dbReference type="GO" id="GO:0046872">
    <property type="term" value="F:metal ion binding"/>
    <property type="evidence" value="ECO:0007669"/>
    <property type="project" value="UniProtKB-KW"/>
</dbReference>
<protein>
    <submittedName>
        <fullName evidence="8">Hemolysin III</fullName>
    </submittedName>
</protein>
<comment type="similarity">
    <text evidence="2">Belongs to the UPF0073 (Hly-III) family.</text>
</comment>
<keyword evidence="9" id="KW-1185">Reference proteome</keyword>
<evidence type="ECO:0000256" key="1">
    <source>
        <dbReference type="ARBA" id="ARBA00004127"/>
    </source>
</evidence>
<evidence type="ECO:0000256" key="7">
    <source>
        <dbReference type="SAM" id="Phobius"/>
    </source>
</evidence>
<dbReference type="PANTHER" id="PTHR20855">
    <property type="entry name" value="ADIPOR/PROGESTIN RECEPTOR-RELATED"/>
    <property type="match status" value="1"/>
</dbReference>
<evidence type="ECO:0000256" key="3">
    <source>
        <dbReference type="ARBA" id="ARBA00022692"/>
    </source>
</evidence>
<keyword evidence="5 7" id="KW-0472">Membrane</keyword>
<feature type="transmembrane region" description="Helical" evidence="7">
    <location>
        <begin position="130"/>
        <end position="149"/>
    </location>
</feature>
<feature type="transmembrane region" description="Helical" evidence="7">
    <location>
        <begin position="12"/>
        <end position="35"/>
    </location>
</feature>
<feature type="binding site" evidence="6">
    <location>
        <position position="191"/>
    </location>
    <ligand>
        <name>Zn(2+)</name>
        <dbReference type="ChEBI" id="CHEBI:29105"/>
    </ligand>
</feature>
<feature type="binding site" evidence="6">
    <location>
        <position position="65"/>
    </location>
    <ligand>
        <name>Zn(2+)</name>
        <dbReference type="ChEBI" id="CHEBI:29105"/>
    </ligand>
</feature>
<dbReference type="InterPro" id="IPR004254">
    <property type="entry name" value="AdipoR/HlyIII-related"/>
</dbReference>
<accession>A0A1G9YE44</accession>
<keyword evidence="6" id="KW-0862">Zinc</keyword>
<feature type="transmembrane region" description="Helical" evidence="7">
    <location>
        <begin position="106"/>
        <end position="125"/>
    </location>
</feature>
<keyword evidence="6" id="KW-0479">Metal-binding</keyword>
<dbReference type="STRING" id="237069.SAMN05216498_1343"/>
<evidence type="ECO:0000256" key="2">
    <source>
        <dbReference type="ARBA" id="ARBA00008488"/>
    </source>
</evidence>
<gene>
    <name evidence="8" type="ORF">SAMN05216498_1343</name>
</gene>
<evidence type="ECO:0000313" key="9">
    <source>
        <dbReference type="Proteomes" id="UP000199334"/>
    </source>
</evidence>
<comment type="subcellular location">
    <subcellularLocation>
        <location evidence="1">Endomembrane system</location>
        <topology evidence="1">Multi-pass membrane protein</topology>
    </subcellularLocation>
</comment>
<name>A0A1G9YE44_9BACI</name>
<reference evidence="8 9" key="1">
    <citation type="submission" date="2016-10" db="EMBL/GenBank/DDBJ databases">
        <authorList>
            <person name="de Groot N.N."/>
        </authorList>
    </citation>
    <scope>NUCLEOTIDE SEQUENCE [LARGE SCALE GENOMIC DNA]</scope>
    <source>
        <strain evidence="8 9">CGMCC 1.3442</strain>
    </source>
</reference>
<feature type="transmembrane region" description="Helical" evidence="7">
    <location>
        <begin position="161"/>
        <end position="180"/>
    </location>
</feature>
<feature type="transmembrane region" description="Helical" evidence="7">
    <location>
        <begin position="41"/>
        <end position="64"/>
    </location>
</feature>
<keyword evidence="3 7" id="KW-0812">Transmembrane</keyword>
<organism evidence="8 9">
    <name type="scientific">Tenuibacillus multivorans</name>
    <dbReference type="NCBI Taxonomy" id="237069"/>
    <lineage>
        <taxon>Bacteria</taxon>
        <taxon>Bacillati</taxon>
        <taxon>Bacillota</taxon>
        <taxon>Bacilli</taxon>
        <taxon>Bacillales</taxon>
        <taxon>Bacillaceae</taxon>
        <taxon>Tenuibacillus</taxon>
    </lineage>
</organism>
<dbReference type="PANTHER" id="PTHR20855:SF129">
    <property type="entry name" value="HEMOLYSIN-3 HOMOLOG"/>
    <property type="match status" value="1"/>
</dbReference>
<proteinExistence type="inferred from homology"/>
<dbReference type="GO" id="GO:0140911">
    <property type="term" value="F:pore-forming activity"/>
    <property type="evidence" value="ECO:0007669"/>
    <property type="project" value="InterPro"/>
</dbReference>
<evidence type="ECO:0000256" key="6">
    <source>
        <dbReference type="PIRSR" id="PIRSR604254-1"/>
    </source>
</evidence>
<keyword evidence="4 7" id="KW-1133">Transmembrane helix</keyword>
<feature type="binding site" evidence="6">
    <location>
        <position position="187"/>
    </location>
    <ligand>
        <name>Zn(2+)</name>
        <dbReference type="ChEBI" id="CHEBI:29105"/>
    </ligand>
</feature>
<dbReference type="Pfam" id="PF03006">
    <property type="entry name" value="HlyIII"/>
    <property type="match status" value="1"/>
</dbReference>
<dbReference type="EMBL" id="FNIG01000002">
    <property type="protein sequence ID" value="SDN06886.1"/>
    <property type="molecule type" value="Genomic_DNA"/>
</dbReference>
<dbReference type="GO" id="GO:0012505">
    <property type="term" value="C:endomembrane system"/>
    <property type="evidence" value="ECO:0007669"/>
    <property type="project" value="UniProtKB-SubCell"/>
</dbReference>
<dbReference type="InterPro" id="IPR005744">
    <property type="entry name" value="Hy-lIII"/>
</dbReference>
<sequence>MSYQYTRKEEAVNALTHALGAVLSIAGLVILIIYSSIHGNAWHVVSVTVYGTSMLLMYLSSTIVHSLKDGRAKDIFLYIDHSSIYLFIAGTYTPILLVLLRGSVGWVLFGVIWGVAILGILFKIIFVKRFMIVSTLLYILLGWFIVFAWDPLAQEMELRGLIYLIIGGILYSVGSIFYMWRGFPYHHAVWHLFVVAGSAFHFFAILFYVVLA</sequence>
<dbReference type="Proteomes" id="UP000199334">
    <property type="component" value="Unassembled WGS sequence"/>
</dbReference>